<dbReference type="InterPro" id="IPR050491">
    <property type="entry name" value="AmpC-like"/>
</dbReference>
<evidence type="ECO:0008006" key="6">
    <source>
        <dbReference type="Google" id="ProtNLM"/>
    </source>
</evidence>
<feature type="domain" description="Beta-lactamase-related" evidence="2">
    <location>
        <begin position="17"/>
        <end position="206"/>
    </location>
</feature>
<dbReference type="PANTHER" id="PTHR46825:SF14">
    <property type="entry name" value="BETA-LACTAMASE-RELATED DOMAIN-CONTAINING PROTEIN"/>
    <property type="match status" value="1"/>
</dbReference>
<accession>A0ABY6UKW9</accession>
<dbReference type="Gene3D" id="3.40.710.10">
    <property type="entry name" value="DD-peptidase/beta-lactamase superfamily"/>
    <property type="match status" value="1"/>
</dbReference>
<sequence>MSKIQPVPIAVELTPLIEAICKKAGVPGLAVGIIQNGKIVYESYYGYRDVESALAPDRDTLFHVASLTKAMTATAIGILVDRGQLDWSTPVHDILPEMSRDTNIYAAKLTVIDILSHRTGKAWADALYLGSNNNILLPKSEAIRTFDYLPQVTPVRSQYSYNNHAYNIAGLVIEKVSGMSWEDFMTKNIFKSLGMARTFTRQPQDENVTVLYNILTDKTPWRIPFCNLTTARELAVSPLKPVVNCNTRMESHTSQIDSEAPTHDILREIITIIQPHIARPVDTLLEQTYALGWNRTQLPGSLDFGWNQELLQPFPLFGKEFPGKLAIWHGGNMPGTTSALCLLPESQIGVVVLQNSLGLCDVADWICQPSIDTVMVGNPTKDYLSYVSTCVDRAVLRMEKVQKQLNEQQIHGTKPQPLATYAGRYFNQIKNWFIDILVKDDNIYLEFLGRGDERFQMHHYHYDTFTWNMSYDETVKRAQYIRSYQYYRIMFEREKSREGMWQLRWHHDKTVKDGELFCQESPR</sequence>
<gene>
    <name evidence="4" type="ORF">CLO192961_LOCUS305677</name>
</gene>
<keyword evidence="5" id="KW-1185">Reference proteome</keyword>
<evidence type="ECO:0000313" key="4">
    <source>
        <dbReference type="EMBL" id="VUC31680.1"/>
    </source>
</evidence>
<dbReference type="EMBL" id="CABFNS010000833">
    <property type="protein sequence ID" value="VUC31680.1"/>
    <property type="molecule type" value="Genomic_DNA"/>
</dbReference>
<dbReference type="Proteomes" id="UP000766486">
    <property type="component" value="Unassembled WGS sequence"/>
</dbReference>
<organism evidence="4 5">
    <name type="scientific">Bionectria ochroleuca</name>
    <name type="common">Gliocladium roseum</name>
    <dbReference type="NCBI Taxonomy" id="29856"/>
    <lineage>
        <taxon>Eukaryota</taxon>
        <taxon>Fungi</taxon>
        <taxon>Dikarya</taxon>
        <taxon>Ascomycota</taxon>
        <taxon>Pezizomycotina</taxon>
        <taxon>Sordariomycetes</taxon>
        <taxon>Hypocreomycetidae</taxon>
        <taxon>Hypocreales</taxon>
        <taxon>Bionectriaceae</taxon>
        <taxon>Clonostachys</taxon>
    </lineage>
</organism>
<name>A0ABY6UKW9_BIOOC</name>
<dbReference type="Pfam" id="PF00144">
    <property type="entry name" value="Beta-lactamase"/>
    <property type="match status" value="1"/>
</dbReference>
<dbReference type="Gene3D" id="2.40.128.600">
    <property type="match status" value="1"/>
</dbReference>
<dbReference type="PANTHER" id="PTHR46825">
    <property type="entry name" value="D-ALANYL-D-ALANINE-CARBOXYPEPTIDASE/ENDOPEPTIDASE AMPH"/>
    <property type="match status" value="1"/>
</dbReference>
<proteinExistence type="inferred from homology"/>
<evidence type="ECO:0000256" key="1">
    <source>
        <dbReference type="ARBA" id="ARBA00038215"/>
    </source>
</evidence>
<protein>
    <recommendedName>
        <fullName evidence="6">Beta-lactamase-related domain-containing protein</fullName>
    </recommendedName>
</protein>
<reference evidence="4 5" key="1">
    <citation type="submission" date="2019-06" db="EMBL/GenBank/DDBJ databases">
        <authorList>
            <person name="Broberg M."/>
        </authorList>
    </citation>
    <scope>NUCLEOTIDE SEQUENCE [LARGE SCALE GENOMIC DNA]</scope>
</reference>
<evidence type="ECO:0000313" key="5">
    <source>
        <dbReference type="Proteomes" id="UP000766486"/>
    </source>
</evidence>
<comment type="caution">
    <text evidence="4">The sequence shown here is derived from an EMBL/GenBank/DDBJ whole genome shotgun (WGS) entry which is preliminary data.</text>
</comment>
<dbReference type="InterPro" id="IPR021860">
    <property type="entry name" value="Peptidase_S12_Pab87-rel_C"/>
</dbReference>
<dbReference type="InterPro" id="IPR012338">
    <property type="entry name" value="Beta-lactam/transpept-like"/>
</dbReference>
<evidence type="ECO:0000259" key="3">
    <source>
        <dbReference type="Pfam" id="PF11954"/>
    </source>
</evidence>
<comment type="similarity">
    <text evidence="1">Belongs to the peptidase S12 family.</text>
</comment>
<dbReference type="InterPro" id="IPR001466">
    <property type="entry name" value="Beta-lactam-related"/>
</dbReference>
<evidence type="ECO:0000259" key="2">
    <source>
        <dbReference type="Pfam" id="PF00144"/>
    </source>
</evidence>
<feature type="domain" description="Peptidase S12 Pab87-related C-terminal" evidence="3">
    <location>
        <begin position="412"/>
        <end position="493"/>
    </location>
</feature>
<dbReference type="SUPFAM" id="SSF56601">
    <property type="entry name" value="beta-lactamase/transpeptidase-like"/>
    <property type="match status" value="1"/>
</dbReference>
<dbReference type="Pfam" id="PF11954">
    <property type="entry name" value="DUF3471"/>
    <property type="match status" value="1"/>
</dbReference>